<organism evidence="4 5">
    <name type="scientific">Fervidobacterium gondwanense DSM 13020</name>
    <dbReference type="NCBI Taxonomy" id="1121883"/>
    <lineage>
        <taxon>Bacteria</taxon>
        <taxon>Thermotogati</taxon>
        <taxon>Thermotogota</taxon>
        <taxon>Thermotogae</taxon>
        <taxon>Thermotogales</taxon>
        <taxon>Fervidobacteriaceae</taxon>
        <taxon>Fervidobacterium</taxon>
    </lineage>
</organism>
<accession>A0A1M7RW34</accession>
<dbReference type="SUPFAM" id="SSF56519">
    <property type="entry name" value="Penicillin binding protein dimerisation domain"/>
    <property type="match status" value="1"/>
</dbReference>
<comment type="subcellular location">
    <subcellularLocation>
        <location evidence="1">Membrane</location>
    </subcellularLocation>
</comment>
<dbReference type="AlphaFoldDB" id="A0A1M7RW34"/>
<dbReference type="GO" id="GO:0005886">
    <property type="term" value="C:plasma membrane"/>
    <property type="evidence" value="ECO:0007669"/>
    <property type="project" value="TreeGrafter"/>
</dbReference>
<evidence type="ECO:0000256" key="1">
    <source>
        <dbReference type="ARBA" id="ARBA00004370"/>
    </source>
</evidence>
<keyword evidence="5" id="KW-1185">Reference proteome</keyword>
<dbReference type="InterPro" id="IPR001460">
    <property type="entry name" value="PCN-bd_Tpept"/>
</dbReference>
<dbReference type="InterPro" id="IPR050515">
    <property type="entry name" value="Beta-lactam/transpept"/>
</dbReference>
<evidence type="ECO:0000313" key="5">
    <source>
        <dbReference type="Proteomes" id="UP000184207"/>
    </source>
</evidence>
<evidence type="ECO:0000256" key="2">
    <source>
        <dbReference type="ARBA" id="ARBA00023136"/>
    </source>
</evidence>
<dbReference type="GO" id="GO:0051301">
    <property type="term" value="P:cell division"/>
    <property type="evidence" value="ECO:0007669"/>
    <property type="project" value="UniProtKB-KW"/>
</dbReference>
<keyword evidence="4" id="KW-0131">Cell cycle</keyword>
<evidence type="ECO:0000313" key="4">
    <source>
        <dbReference type="EMBL" id="SHN50371.1"/>
    </source>
</evidence>
<keyword evidence="4" id="KW-0132">Cell division</keyword>
<dbReference type="STRING" id="1121883.SAMN02745226_00233"/>
<dbReference type="PANTHER" id="PTHR30627">
    <property type="entry name" value="PEPTIDOGLYCAN D,D-TRANSPEPTIDASE"/>
    <property type="match status" value="1"/>
</dbReference>
<evidence type="ECO:0000259" key="3">
    <source>
        <dbReference type="Pfam" id="PF00905"/>
    </source>
</evidence>
<dbReference type="GO" id="GO:0071555">
    <property type="term" value="P:cell wall organization"/>
    <property type="evidence" value="ECO:0007669"/>
    <property type="project" value="TreeGrafter"/>
</dbReference>
<name>A0A1M7RW34_FERGO</name>
<dbReference type="EMBL" id="FRDJ01000001">
    <property type="protein sequence ID" value="SHN50371.1"/>
    <property type="molecule type" value="Genomic_DNA"/>
</dbReference>
<dbReference type="Pfam" id="PF00905">
    <property type="entry name" value="Transpeptidase"/>
    <property type="match status" value="1"/>
</dbReference>
<proteinExistence type="predicted"/>
<dbReference type="Gene3D" id="3.40.710.10">
    <property type="entry name" value="DD-peptidase/beta-lactamase superfamily"/>
    <property type="match status" value="1"/>
</dbReference>
<protein>
    <submittedName>
        <fullName evidence="4">Cell division protein FtsI (Penicillin-binding protein 3)</fullName>
    </submittedName>
</protein>
<dbReference type="RefSeq" id="WP_072757439.1">
    <property type="nucleotide sequence ID" value="NZ_FRDJ01000001.1"/>
</dbReference>
<dbReference type="Gene3D" id="3.90.1310.10">
    <property type="entry name" value="Penicillin-binding protein 2a (Domain 2)"/>
    <property type="match status" value="1"/>
</dbReference>
<reference evidence="5" key="1">
    <citation type="submission" date="2016-12" db="EMBL/GenBank/DDBJ databases">
        <authorList>
            <person name="Varghese N."/>
            <person name="Submissions S."/>
        </authorList>
    </citation>
    <scope>NUCLEOTIDE SEQUENCE [LARGE SCALE GENOMIC DNA]</scope>
    <source>
        <strain evidence="5">DSM 13020</strain>
    </source>
</reference>
<dbReference type="Proteomes" id="UP000184207">
    <property type="component" value="Unassembled WGS sequence"/>
</dbReference>
<dbReference type="SUPFAM" id="SSF56601">
    <property type="entry name" value="beta-lactamase/transpeptidase-like"/>
    <property type="match status" value="1"/>
</dbReference>
<dbReference type="GO" id="GO:0008658">
    <property type="term" value="F:penicillin binding"/>
    <property type="evidence" value="ECO:0007669"/>
    <property type="project" value="InterPro"/>
</dbReference>
<dbReference type="InterPro" id="IPR036138">
    <property type="entry name" value="PBP_dimer_sf"/>
</dbReference>
<feature type="domain" description="Penicillin-binding protein transpeptidase" evidence="3">
    <location>
        <begin position="232"/>
        <end position="508"/>
    </location>
</feature>
<dbReference type="PANTHER" id="PTHR30627:SF1">
    <property type="entry name" value="PEPTIDOGLYCAN D,D-TRANSPEPTIDASE FTSI"/>
    <property type="match status" value="1"/>
</dbReference>
<gene>
    <name evidence="4" type="ORF">SAMN02745226_00233</name>
</gene>
<keyword evidence="2" id="KW-0472">Membrane</keyword>
<dbReference type="OrthoDB" id="9757901at2"/>
<sequence length="589" mass="66167">MSRLRYKLVLVLLTAFISFLNLKVYINISTNQYAVKSVTPALRGSIYDSRGRLLATSEIVYTAYLDLDYLRSFAGNGFKKDPDFVKMLMNFGIAEKISELDSRKILRLGSVQKREEAIKKIPTIYLKFVSIEPEERRNSISDFGLSMIIGKTDQRYGISGVEAYFDKILRPVRNGIVQMNYSGFLGRRINTLSIDPQNGKNVRITIDSGLQRELYKLASDYKEKKQATEVGILIMESKTGKLRVALTTQSWPTYYMGYIEPGSTIKPILFASAIELGLVNSDSHFYCPGYVQPIEGLDLKIKDLEVHKDINLYDGLVHSCNVASVLTVKKIVDTFGTEKLYEVLSSFGFGKETGIELSGEIPGKLNPPDKWYRADWAFIGIGQSIGVTPIQLLAAFNTIVNDGEYVQPTLDDEKVPNKKRLLSKNTTNIVKNMLFDVVEKGTGINARIEGIKILGKTGTAQKNQKKDVTAIFVGQVYLDIPYTVMVWVDSPQSEKLSSIVAAPFFKDVVLKIKEFQDKYEKKNISDFSSLPDMKGWTLKHVNEFLKSSTTTDIAVRIHSRGLYVSNYTLSTTNEATVIDLWLTPTPPID</sequence>
<dbReference type="InterPro" id="IPR012338">
    <property type="entry name" value="Beta-lactam/transpept-like"/>
</dbReference>